<dbReference type="EMBL" id="JAACJK010000235">
    <property type="protein sequence ID" value="KAF5309589.1"/>
    <property type="molecule type" value="Genomic_DNA"/>
</dbReference>
<reference evidence="1 2" key="1">
    <citation type="journal article" date="2020" name="ISME J.">
        <title>Uncovering the hidden diversity of litter-decomposition mechanisms in mushroom-forming fungi.</title>
        <authorList>
            <person name="Floudas D."/>
            <person name="Bentzer J."/>
            <person name="Ahren D."/>
            <person name="Johansson T."/>
            <person name="Persson P."/>
            <person name="Tunlid A."/>
        </authorList>
    </citation>
    <scope>NUCLEOTIDE SEQUENCE [LARGE SCALE GENOMIC DNA]</scope>
    <source>
        <strain evidence="1 2">CBS 175.51</strain>
    </source>
</reference>
<accession>A0A8H5ARL9</accession>
<gene>
    <name evidence="1" type="ORF">D9611_013944</name>
</gene>
<comment type="caution">
    <text evidence="1">The sequence shown here is derived from an EMBL/GenBank/DDBJ whole genome shotgun (WGS) entry which is preliminary data.</text>
</comment>
<dbReference type="Proteomes" id="UP000541558">
    <property type="component" value="Unassembled WGS sequence"/>
</dbReference>
<evidence type="ECO:0000313" key="1">
    <source>
        <dbReference type="EMBL" id="KAF5309589.1"/>
    </source>
</evidence>
<keyword evidence="2" id="KW-1185">Reference proteome</keyword>
<organism evidence="1 2">
    <name type="scientific">Ephemerocybe angulata</name>
    <dbReference type="NCBI Taxonomy" id="980116"/>
    <lineage>
        <taxon>Eukaryota</taxon>
        <taxon>Fungi</taxon>
        <taxon>Dikarya</taxon>
        <taxon>Basidiomycota</taxon>
        <taxon>Agaricomycotina</taxon>
        <taxon>Agaricomycetes</taxon>
        <taxon>Agaricomycetidae</taxon>
        <taxon>Agaricales</taxon>
        <taxon>Agaricineae</taxon>
        <taxon>Psathyrellaceae</taxon>
        <taxon>Ephemerocybe</taxon>
    </lineage>
</organism>
<dbReference type="AlphaFoldDB" id="A0A8H5ARL9"/>
<sequence>MNVLPMDTIICLTTMRKMSTTALQLPWPWLVSQKRSYPYNQHQHDGWESLRPSPIDPGLGVEGAKATASMVCLGAAFRVATSICVGWNRLWGDNGGARKGLCGLAEERRYHHKHP</sequence>
<protein>
    <submittedName>
        <fullName evidence="1">Uncharacterized protein</fullName>
    </submittedName>
</protein>
<evidence type="ECO:0000313" key="2">
    <source>
        <dbReference type="Proteomes" id="UP000541558"/>
    </source>
</evidence>
<name>A0A8H5ARL9_9AGAR</name>
<proteinExistence type="predicted"/>